<keyword evidence="3" id="KW-1185">Reference proteome</keyword>
<reference evidence="2 3" key="1">
    <citation type="submission" date="2024-04" db="EMBL/GenBank/DDBJ databases">
        <authorList>
            <person name="Fracassetti M."/>
        </authorList>
    </citation>
    <scope>NUCLEOTIDE SEQUENCE [LARGE SCALE GENOMIC DNA]</scope>
</reference>
<sequence length="94" mass="9403">MPVVVEVDCGECMGELSMLVGGVAHEESAPLHGESFRDVTEGEASEGGVDCGSDGAGPPTSSSVESLSQLMAVGTQGDEGVDVCMVSTIGEAEI</sequence>
<protein>
    <submittedName>
        <fullName evidence="2">Uncharacterized protein</fullName>
    </submittedName>
</protein>
<dbReference type="AlphaFoldDB" id="A0AAV2G0M1"/>
<organism evidence="2 3">
    <name type="scientific">Linum trigynum</name>
    <dbReference type="NCBI Taxonomy" id="586398"/>
    <lineage>
        <taxon>Eukaryota</taxon>
        <taxon>Viridiplantae</taxon>
        <taxon>Streptophyta</taxon>
        <taxon>Embryophyta</taxon>
        <taxon>Tracheophyta</taxon>
        <taxon>Spermatophyta</taxon>
        <taxon>Magnoliopsida</taxon>
        <taxon>eudicotyledons</taxon>
        <taxon>Gunneridae</taxon>
        <taxon>Pentapetalae</taxon>
        <taxon>rosids</taxon>
        <taxon>fabids</taxon>
        <taxon>Malpighiales</taxon>
        <taxon>Linaceae</taxon>
        <taxon>Linum</taxon>
    </lineage>
</organism>
<accession>A0AAV2G0M1</accession>
<dbReference type="Proteomes" id="UP001497516">
    <property type="component" value="Chromosome 7"/>
</dbReference>
<evidence type="ECO:0000313" key="3">
    <source>
        <dbReference type="Proteomes" id="UP001497516"/>
    </source>
</evidence>
<evidence type="ECO:0000313" key="2">
    <source>
        <dbReference type="EMBL" id="CAL1404171.1"/>
    </source>
</evidence>
<feature type="region of interest" description="Disordered" evidence="1">
    <location>
        <begin position="38"/>
        <end position="63"/>
    </location>
</feature>
<proteinExistence type="predicted"/>
<gene>
    <name evidence="2" type="ORF">LTRI10_LOCUS44049</name>
</gene>
<name>A0AAV2G0M1_9ROSI</name>
<dbReference type="EMBL" id="OZ034820">
    <property type="protein sequence ID" value="CAL1404171.1"/>
    <property type="molecule type" value="Genomic_DNA"/>
</dbReference>
<evidence type="ECO:0000256" key="1">
    <source>
        <dbReference type="SAM" id="MobiDB-lite"/>
    </source>
</evidence>